<sequence>MEGYQPILEHQSVLTKEIEKININFRKDSASRKTPEYYINRLTTLDKLWKEFEDNHMKLLECEDHQYEYFSKNIYGYMKHYYVKTKEMISSCKEPKCTSFSLLIFEDYSFQREDLLGQQEANFRALERLINRINIENLEEKWELEDELKSLKHLWNVVDSIHLRLDNQLKGSNDVYEAKFQHIELSRNQKGFK</sequence>
<name>A0A922MHJ5_SPOEX</name>
<evidence type="ECO:0000313" key="2">
    <source>
        <dbReference type="Proteomes" id="UP000814243"/>
    </source>
</evidence>
<reference evidence="1" key="1">
    <citation type="journal article" date="2021" name="G3 (Bethesda)">
        <title>Genome and transcriptome analysis of the beet armyworm Spodoptera exigua reveals targets for pest control. .</title>
        <authorList>
            <person name="Simon S."/>
            <person name="Breeschoten T."/>
            <person name="Jansen H.J."/>
            <person name="Dirks R.P."/>
            <person name="Schranz M.E."/>
            <person name="Ros V.I.D."/>
        </authorList>
    </citation>
    <scope>NUCLEOTIDE SEQUENCE</scope>
    <source>
        <strain evidence="1">TB_SE_WUR_2020</strain>
    </source>
</reference>
<gene>
    <name evidence="1" type="ORF">HF086_017076</name>
</gene>
<evidence type="ECO:0000313" key="1">
    <source>
        <dbReference type="EMBL" id="KAH9636833.1"/>
    </source>
</evidence>
<accession>A0A922MHJ5</accession>
<protein>
    <submittedName>
        <fullName evidence="1">Uncharacterized protein</fullName>
    </submittedName>
</protein>
<dbReference type="EMBL" id="JACEFF010000474">
    <property type="protein sequence ID" value="KAH9636833.1"/>
    <property type="molecule type" value="Genomic_DNA"/>
</dbReference>
<comment type="caution">
    <text evidence="1">The sequence shown here is derived from an EMBL/GenBank/DDBJ whole genome shotgun (WGS) entry which is preliminary data.</text>
</comment>
<dbReference type="AlphaFoldDB" id="A0A922MHJ5"/>
<organism evidence="1 2">
    <name type="scientific">Spodoptera exigua</name>
    <name type="common">Beet armyworm</name>
    <name type="synonym">Noctua fulgens</name>
    <dbReference type="NCBI Taxonomy" id="7107"/>
    <lineage>
        <taxon>Eukaryota</taxon>
        <taxon>Metazoa</taxon>
        <taxon>Ecdysozoa</taxon>
        <taxon>Arthropoda</taxon>
        <taxon>Hexapoda</taxon>
        <taxon>Insecta</taxon>
        <taxon>Pterygota</taxon>
        <taxon>Neoptera</taxon>
        <taxon>Endopterygota</taxon>
        <taxon>Lepidoptera</taxon>
        <taxon>Glossata</taxon>
        <taxon>Ditrysia</taxon>
        <taxon>Noctuoidea</taxon>
        <taxon>Noctuidae</taxon>
        <taxon>Amphipyrinae</taxon>
        <taxon>Spodoptera</taxon>
    </lineage>
</organism>
<dbReference type="Proteomes" id="UP000814243">
    <property type="component" value="Unassembled WGS sequence"/>
</dbReference>
<proteinExistence type="predicted"/>